<dbReference type="GO" id="GO:0043165">
    <property type="term" value="P:Gram-negative-bacterium-type cell outer membrane assembly"/>
    <property type="evidence" value="ECO:0007669"/>
    <property type="project" value="UniProtKB-UniRule"/>
</dbReference>
<dbReference type="GO" id="GO:0017089">
    <property type="term" value="F:glycolipid transfer activity"/>
    <property type="evidence" value="ECO:0007669"/>
    <property type="project" value="TreeGrafter"/>
</dbReference>
<reference evidence="7 8" key="1">
    <citation type="journal article" date="2018" name="Nat. Biotechnol.">
        <title>A standardized bacterial taxonomy based on genome phylogeny substantially revises the tree of life.</title>
        <authorList>
            <person name="Parks D.H."/>
            <person name="Chuvochina M."/>
            <person name="Waite D.W."/>
            <person name="Rinke C."/>
            <person name="Skarshewski A."/>
            <person name="Chaumeil P.A."/>
            <person name="Hugenholtz P."/>
        </authorList>
    </citation>
    <scope>NUCLEOTIDE SEQUENCE [LARGE SCALE GENOMIC DNA]</scope>
    <source>
        <strain evidence="7">UBA9158</strain>
    </source>
</reference>
<organism evidence="7 8">
    <name type="scientific">Haliea salexigens</name>
    <dbReference type="NCBI Taxonomy" id="287487"/>
    <lineage>
        <taxon>Bacteria</taxon>
        <taxon>Pseudomonadati</taxon>
        <taxon>Pseudomonadota</taxon>
        <taxon>Gammaproteobacteria</taxon>
        <taxon>Cellvibrionales</taxon>
        <taxon>Halieaceae</taxon>
        <taxon>Haliea</taxon>
    </lineage>
</organism>
<accession>A0A3C1KKG5</accession>
<dbReference type="NCBIfam" id="TIGR03002">
    <property type="entry name" value="outer_YhbN_LptA"/>
    <property type="match status" value="1"/>
</dbReference>
<dbReference type="PANTHER" id="PTHR36504:SF1">
    <property type="entry name" value="LIPOPOLYSACCHARIDE EXPORT SYSTEM PROTEIN LPTA"/>
    <property type="match status" value="1"/>
</dbReference>
<comment type="subcellular location">
    <subcellularLocation>
        <location evidence="4">Periplasm</location>
    </subcellularLocation>
</comment>
<evidence type="ECO:0000256" key="2">
    <source>
        <dbReference type="ARBA" id="ARBA00022729"/>
    </source>
</evidence>
<feature type="domain" description="Organic solvent tolerance-like N-terminal" evidence="6">
    <location>
        <begin position="44"/>
        <end position="153"/>
    </location>
</feature>
<evidence type="ECO:0000256" key="4">
    <source>
        <dbReference type="HAMAP-Rule" id="MF_01914"/>
    </source>
</evidence>
<dbReference type="InterPro" id="IPR005653">
    <property type="entry name" value="OstA-like_N"/>
</dbReference>
<evidence type="ECO:0000256" key="5">
    <source>
        <dbReference type="SAM" id="MobiDB-lite"/>
    </source>
</evidence>
<name>A0A3C1KKG5_9GAMM</name>
<dbReference type="Gene3D" id="2.60.450.10">
    <property type="entry name" value="Lipopolysaccharide (LPS) transport protein A like domain"/>
    <property type="match status" value="1"/>
</dbReference>
<dbReference type="InterPro" id="IPR052037">
    <property type="entry name" value="LPS_export_LptA"/>
</dbReference>
<evidence type="ECO:0000313" key="7">
    <source>
        <dbReference type="EMBL" id="HAN27125.1"/>
    </source>
</evidence>
<keyword evidence="1 4" id="KW-0813">Transport</keyword>
<dbReference type="InterPro" id="IPR014340">
    <property type="entry name" value="LptA"/>
</dbReference>
<protein>
    <recommendedName>
        <fullName evidence="4">Lipopolysaccharide export system protein LptA</fullName>
    </recommendedName>
</protein>
<keyword evidence="3 4" id="KW-0574">Periplasm</keyword>
<evidence type="ECO:0000259" key="6">
    <source>
        <dbReference type="Pfam" id="PF03968"/>
    </source>
</evidence>
<feature type="region of interest" description="Disordered" evidence="5">
    <location>
        <begin position="170"/>
        <end position="192"/>
    </location>
</feature>
<dbReference type="PANTHER" id="PTHR36504">
    <property type="entry name" value="LIPOPOLYSACCHARIDE EXPORT SYSTEM PROTEIN LPTA"/>
    <property type="match status" value="1"/>
</dbReference>
<dbReference type="Pfam" id="PF03968">
    <property type="entry name" value="LptD_N"/>
    <property type="match status" value="1"/>
</dbReference>
<comment type="similarity">
    <text evidence="4">Belongs to the LptA family.</text>
</comment>
<dbReference type="HAMAP" id="MF_01914">
    <property type="entry name" value="LPS_assembly_LptA"/>
    <property type="match status" value="1"/>
</dbReference>
<dbReference type="GO" id="GO:0001530">
    <property type="term" value="F:lipopolysaccharide binding"/>
    <property type="evidence" value="ECO:0007669"/>
    <property type="project" value="InterPro"/>
</dbReference>
<dbReference type="EMBL" id="DMND01000076">
    <property type="protein sequence ID" value="HAN27125.1"/>
    <property type="molecule type" value="Genomic_DNA"/>
</dbReference>
<comment type="subunit">
    <text evidence="4">Component of the lipopolysaccharide transport and assembly complex.</text>
</comment>
<gene>
    <name evidence="4 7" type="primary">lptA</name>
    <name evidence="7" type="ORF">DCP75_05295</name>
</gene>
<evidence type="ECO:0000313" key="8">
    <source>
        <dbReference type="Proteomes" id="UP000259273"/>
    </source>
</evidence>
<comment type="caution">
    <text evidence="7">The sequence shown here is derived from an EMBL/GenBank/DDBJ whole genome shotgun (WGS) entry which is preliminary data.</text>
</comment>
<dbReference type="AlphaFoldDB" id="A0A3C1KKG5"/>
<dbReference type="GO" id="GO:0009279">
    <property type="term" value="C:cell outer membrane"/>
    <property type="evidence" value="ECO:0007669"/>
    <property type="project" value="TreeGrafter"/>
</dbReference>
<sequence>MFQRAPDGSRIGPRAVSIGLAVIAVLLASAVQALPSDREQPIRISADQALRDEREGFTEYTGNVRLQQGSLQIQANKLTIFHRQEAADRIVAEGSPARLQQQPTTDKAVIHAAALSIEYFKSQERVKLSREARIEQEGSIVTGNTIDYFMAEQRVKADAGRREDGGRVEVVIPAGALDGDGEEAARGATESE</sequence>
<dbReference type="STRING" id="1121937.GCA_000423125_03018"/>
<evidence type="ECO:0000256" key="1">
    <source>
        <dbReference type="ARBA" id="ARBA00022448"/>
    </source>
</evidence>
<comment type="function">
    <text evidence="4">Involved in the assembly of lipopolysaccharide (LPS). Required for the translocation of LPS from the inner membrane to the outer membrane. May form a bridge between the inner membrane and the outer membrane, via interactions with LptC and LptD, thereby facilitating LPS transfer across the periplasm.</text>
</comment>
<keyword evidence="2" id="KW-0732">Signal</keyword>
<evidence type="ECO:0000256" key="3">
    <source>
        <dbReference type="ARBA" id="ARBA00022764"/>
    </source>
</evidence>
<dbReference type="GO" id="GO:0030288">
    <property type="term" value="C:outer membrane-bounded periplasmic space"/>
    <property type="evidence" value="ECO:0007669"/>
    <property type="project" value="TreeGrafter"/>
</dbReference>
<dbReference type="Proteomes" id="UP000259273">
    <property type="component" value="Unassembled WGS sequence"/>
</dbReference>
<proteinExistence type="inferred from homology"/>
<dbReference type="GO" id="GO:0015920">
    <property type="term" value="P:lipopolysaccharide transport"/>
    <property type="evidence" value="ECO:0007669"/>
    <property type="project" value="UniProtKB-UniRule"/>
</dbReference>